<evidence type="ECO:0000256" key="1">
    <source>
        <dbReference type="ARBA" id="ARBA00001936"/>
    </source>
</evidence>
<dbReference type="InterPro" id="IPR007865">
    <property type="entry name" value="Aminopep_P_N"/>
</dbReference>
<comment type="caution">
    <text evidence="8">The sequence shown here is derived from an EMBL/GenBank/DDBJ whole genome shotgun (WGS) entry which is preliminary data.</text>
</comment>
<dbReference type="InterPro" id="IPR001131">
    <property type="entry name" value="Peptidase_M24B_aminopep-P_CS"/>
</dbReference>
<dbReference type="Proteomes" id="UP001437256">
    <property type="component" value="Unassembled WGS sequence"/>
</dbReference>
<dbReference type="EMBL" id="JBBXMP010000056">
    <property type="protein sequence ID" value="KAL0064836.1"/>
    <property type="molecule type" value="Genomic_DNA"/>
</dbReference>
<keyword evidence="4" id="KW-0378">Hydrolase</keyword>
<dbReference type="Pfam" id="PF00107">
    <property type="entry name" value="ADH_zinc_N"/>
    <property type="match status" value="1"/>
</dbReference>
<dbReference type="InterPro" id="IPR013149">
    <property type="entry name" value="ADH-like_C"/>
</dbReference>
<dbReference type="CDD" id="cd01087">
    <property type="entry name" value="Prolidase"/>
    <property type="match status" value="1"/>
</dbReference>
<evidence type="ECO:0000313" key="8">
    <source>
        <dbReference type="EMBL" id="KAL0064836.1"/>
    </source>
</evidence>
<dbReference type="InterPro" id="IPR013154">
    <property type="entry name" value="ADH-like_N"/>
</dbReference>
<dbReference type="InterPro" id="IPR029149">
    <property type="entry name" value="Creatin/AminoP/Spt16_N"/>
</dbReference>
<protein>
    <recommendedName>
        <fullName evidence="7">Aminopeptidase P N-terminal domain-containing protein</fullName>
    </recommendedName>
</protein>
<comment type="similarity">
    <text evidence="2 6">Belongs to the peptidase M24B family.</text>
</comment>
<evidence type="ECO:0000256" key="2">
    <source>
        <dbReference type="ARBA" id="ARBA00008766"/>
    </source>
</evidence>
<dbReference type="InterPro" id="IPR052433">
    <property type="entry name" value="X-Pro_dipept-like"/>
</dbReference>
<dbReference type="InterPro" id="IPR036005">
    <property type="entry name" value="Creatinase/aminopeptidase-like"/>
</dbReference>
<dbReference type="PANTHER" id="PTHR43226">
    <property type="entry name" value="XAA-PRO AMINOPEPTIDASE 3"/>
    <property type="match status" value="1"/>
</dbReference>
<feature type="domain" description="Aminopeptidase P N-terminal" evidence="7">
    <location>
        <begin position="3"/>
        <end position="150"/>
    </location>
</feature>
<dbReference type="InterPro" id="IPR000994">
    <property type="entry name" value="Pept_M24"/>
</dbReference>
<dbReference type="PANTHER" id="PTHR43226:SF1">
    <property type="entry name" value="XAA-PRO DIPEPTIDASE"/>
    <property type="match status" value="1"/>
</dbReference>
<dbReference type="InterPro" id="IPR036291">
    <property type="entry name" value="NAD(P)-bd_dom_sf"/>
</dbReference>
<sequence length="965" mass="105418">MVYSASKHTLKVFQKLVELLPVNERAKPQVILLAGEVTPFRNDTDREIVFRQESNFYYMTGCTVPSSYFLATYKTGTSFAQTPSMELFIPEVSVADLMWSVPPPTLEAAAETHDVTHIDHPAALPEAIKTLIKAFPDALFHSLPRGSPLFPTLSKEYTDLVTLSDSRDLAISDLYLLPAIHQARLIKDDEEVALIRHANQISSRAHETVMRVLGKAVKGAIEKGPGAGVERPLLPGEWLIEKEAEAEAIFVASCRREGSVHQAYLPIVAAANRASTLHYCCNDREFSWGPVNPNDHKNRNEFAHGGEKKILPQVLLIDAGCEWNCYASDITRTMPVGNGGKFTPEAKAIYELVLEMQKLSFDIIRPDLHWDAVQLLCHRTLVKGFQRLGIFKSDESSSTAPATTSREHDEETILASGISSAFFPHGLGHSLGMDVHDVPSASKPVVNNTIGKGISLGHESFYTYLRLRLPLEKGMVVTVEPGIYFSPHLLAPIRDSKHINQDILKRYESVGGVRIEDVVLITDNGYENLTTVRSDVDWVEGVCSGELWYPPKYDIRVESLPIPEIREPNDAIIKVKLAGLCGSDLHTYRGHEGEDLAPHICGHEFVGEVVKLGSSFGQSAEGRPGLYATLKTGDKVVSPFTTNCGECRACRLGFTCRCPRGLLFGCPALDGAQAQYVRVPNAGGTLYNLSDPQSWSNLLPNVNIAEALSSISDSSLLLLGDILPTGLFAAVQALNHPKLAPMLTGVAWPPRERSATSISGNILSEDRHVTFAVVGLGPVGICACVALLDQLAAGSLPYRIVAVDPLASRREKMEKIYAQISNQGKGEFVVRSIEDAKATLKEWTSGSGCNAVLEVVGNPSALTLSYDLVQPFGVISSVGVHGKPQLPFTGGNAYDKNVSFDFGRCPARAMFPMAFELLVRRQDVFGQVGTSTSLIDRIVSLDEAVDMYKAFDKGEIGKVIFSPWE</sequence>
<comment type="cofactor">
    <cofactor evidence="1">
        <name>Mn(2+)</name>
        <dbReference type="ChEBI" id="CHEBI:29035"/>
    </cofactor>
</comment>
<name>A0ABR2ZT28_9AGAR</name>
<dbReference type="Pfam" id="PF08240">
    <property type="entry name" value="ADH_N"/>
    <property type="match status" value="1"/>
</dbReference>
<evidence type="ECO:0000256" key="6">
    <source>
        <dbReference type="RuleBase" id="RU000590"/>
    </source>
</evidence>
<dbReference type="Pfam" id="PF00557">
    <property type="entry name" value="Peptidase_M24"/>
    <property type="match status" value="1"/>
</dbReference>
<proteinExistence type="inferred from homology"/>
<evidence type="ECO:0000256" key="5">
    <source>
        <dbReference type="ARBA" id="ARBA00023211"/>
    </source>
</evidence>
<organism evidence="8 9">
    <name type="scientific">Marasmius tenuissimus</name>
    <dbReference type="NCBI Taxonomy" id="585030"/>
    <lineage>
        <taxon>Eukaryota</taxon>
        <taxon>Fungi</taxon>
        <taxon>Dikarya</taxon>
        <taxon>Basidiomycota</taxon>
        <taxon>Agaricomycotina</taxon>
        <taxon>Agaricomycetes</taxon>
        <taxon>Agaricomycetidae</taxon>
        <taxon>Agaricales</taxon>
        <taxon>Marasmiineae</taxon>
        <taxon>Marasmiaceae</taxon>
        <taxon>Marasmius</taxon>
    </lineage>
</organism>
<dbReference type="SUPFAM" id="SSF55920">
    <property type="entry name" value="Creatinase/aminopeptidase"/>
    <property type="match status" value="1"/>
</dbReference>
<dbReference type="Gene3D" id="3.40.350.10">
    <property type="entry name" value="Creatinase/prolidase N-terminal domain"/>
    <property type="match status" value="1"/>
</dbReference>
<evidence type="ECO:0000259" key="7">
    <source>
        <dbReference type="SMART" id="SM01011"/>
    </source>
</evidence>
<dbReference type="SMART" id="SM01011">
    <property type="entry name" value="AMP_N"/>
    <property type="match status" value="1"/>
</dbReference>
<dbReference type="Gene3D" id="3.90.180.10">
    <property type="entry name" value="Medium-chain alcohol dehydrogenases, catalytic domain"/>
    <property type="match status" value="1"/>
</dbReference>
<reference evidence="8 9" key="1">
    <citation type="submission" date="2024-05" db="EMBL/GenBank/DDBJ databases">
        <title>A draft genome resource for the thread blight pathogen Marasmius tenuissimus strain MS-2.</title>
        <authorList>
            <person name="Yulfo-Soto G.E."/>
            <person name="Baruah I.K."/>
            <person name="Amoako-Attah I."/>
            <person name="Bukari Y."/>
            <person name="Meinhardt L.W."/>
            <person name="Bailey B.A."/>
            <person name="Cohen S.P."/>
        </authorList>
    </citation>
    <scope>NUCLEOTIDE SEQUENCE [LARGE SCALE GENOMIC DNA]</scope>
    <source>
        <strain evidence="8 9">MS-2</strain>
    </source>
</reference>
<dbReference type="Pfam" id="PF05195">
    <property type="entry name" value="AMP_N"/>
    <property type="match status" value="1"/>
</dbReference>
<keyword evidence="3 6" id="KW-0479">Metal-binding</keyword>
<keyword evidence="5" id="KW-0464">Manganese</keyword>
<evidence type="ECO:0000256" key="4">
    <source>
        <dbReference type="ARBA" id="ARBA00022801"/>
    </source>
</evidence>
<dbReference type="Gene3D" id="3.90.230.10">
    <property type="entry name" value="Creatinase/methionine aminopeptidase superfamily"/>
    <property type="match status" value="1"/>
</dbReference>
<gene>
    <name evidence="8" type="ORF">AAF712_008233</name>
</gene>
<dbReference type="PROSITE" id="PS00491">
    <property type="entry name" value="PROLINE_PEPTIDASE"/>
    <property type="match status" value="1"/>
</dbReference>
<evidence type="ECO:0000313" key="9">
    <source>
        <dbReference type="Proteomes" id="UP001437256"/>
    </source>
</evidence>
<evidence type="ECO:0000256" key="3">
    <source>
        <dbReference type="ARBA" id="ARBA00022723"/>
    </source>
</evidence>
<dbReference type="SUPFAM" id="SSF51735">
    <property type="entry name" value="NAD(P)-binding Rossmann-fold domains"/>
    <property type="match status" value="1"/>
</dbReference>
<accession>A0ABR2ZT28</accession>
<dbReference type="SUPFAM" id="SSF50129">
    <property type="entry name" value="GroES-like"/>
    <property type="match status" value="1"/>
</dbReference>
<dbReference type="SUPFAM" id="SSF53092">
    <property type="entry name" value="Creatinase/prolidase N-terminal domain"/>
    <property type="match status" value="1"/>
</dbReference>
<dbReference type="InterPro" id="IPR011032">
    <property type="entry name" value="GroES-like_sf"/>
</dbReference>
<dbReference type="Gene3D" id="3.40.50.720">
    <property type="entry name" value="NAD(P)-binding Rossmann-like Domain"/>
    <property type="match status" value="1"/>
</dbReference>
<keyword evidence="9" id="KW-1185">Reference proteome</keyword>